<name>A0ABP8PA14_9NOCA</name>
<organism evidence="1 2">
    <name type="scientific">Rhodococcus olei</name>
    <dbReference type="NCBI Taxonomy" id="2161675"/>
    <lineage>
        <taxon>Bacteria</taxon>
        <taxon>Bacillati</taxon>
        <taxon>Actinomycetota</taxon>
        <taxon>Actinomycetes</taxon>
        <taxon>Mycobacteriales</taxon>
        <taxon>Nocardiaceae</taxon>
        <taxon>Rhodococcus</taxon>
    </lineage>
</organism>
<evidence type="ECO:0008006" key="3">
    <source>
        <dbReference type="Google" id="ProtNLM"/>
    </source>
</evidence>
<gene>
    <name evidence="1" type="ORF">GCM10023094_33710</name>
</gene>
<protein>
    <recommendedName>
        <fullName evidence="3">GYD domain-containing protein</fullName>
    </recommendedName>
</protein>
<reference evidence="2" key="1">
    <citation type="journal article" date="2019" name="Int. J. Syst. Evol. Microbiol.">
        <title>The Global Catalogue of Microorganisms (GCM) 10K type strain sequencing project: providing services to taxonomists for standard genome sequencing and annotation.</title>
        <authorList>
            <consortium name="The Broad Institute Genomics Platform"/>
            <consortium name="The Broad Institute Genome Sequencing Center for Infectious Disease"/>
            <person name="Wu L."/>
            <person name="Ma J."/>
        </authorList>
    </citation>
    <scope>NUCLEOTIDE SEQUENCE [LARGE SCALE GENOMIC DNA]</scope>
    <source>
        <strain evidence="2">JCM 32206</strain>
    </source>
</reference>
<accession>A0ABP8PA14</accession>
<dbReference type="RefSeq" id="WP_345347325.1">
    <property type="nucleotide sequence ID" value="NZ_BAABFB010000050.1"/>
</dbReference>
<comment type="caution">
    <text evidence="1">The sequence shown here is derived from an EMBL/GenBank/DDBJ whole genome shotgun (WGS) entry which is preliminary data.</text>
</comment>
<dbReference type="EMBL" id="BAABFB010000050">
    <property type="protein sequence ID" value="GAA4482887.1"/>
    <property type="molecule type" value="Genomic_DNA"/>
</dbReference>
<dbReference type="Proteomes" id="UP001501183">
    <property type="component" value="Unassembled WGS sequence"/>
</dbReference>
<dbReference type="InterPro" id="IPR014845">
    <property type="entry name" value="GYD/TTHA1554"/>
</dbReference>
<sequence length="106" mass="11131">MPKYLWRVGYTADGAGGLLAEGGSARRDAIRTAVESVGGTVESCYFAFGGHDLYVIGDVPDEVAAAAMSIRTAASGAARTETITLLSPEQVDEAVRRPADYRPPGR</sequence>
<evidence type="ECO:0000313" key="2">
    <source>
        <dbReference type="Proteomes" id="UP001501183"/>
    </source>
</evidence>
<evidence type="ECO:0000313" key="1">
    <source>
        <dbReference type="EMBL" id="GAA4482887.1"/>
    </source>
</evidence>
<proteinExistence type="predicted"/>
<dbReference type="Pfam" id="PF08734">
    <property type="entry name" value="GYD"/>
    <property type="match status" value="1"/>
</dbReference>
<keyword evidence="2" id="KW-1185">Reference proteome</keyword>